<sequence>MEEPIRNRVAENTNLITFNLEDYYVEGNRVVIDIAQWLDQGFILREKNFRESLDNHNWEQYKNSYAAIYCSTDAIVPAWAYMLVVVKIKPFVEKIVKGSLEDLETSLYESVLHQLDLSQYKNKMVIIKGCSSKPVPESAYLTLTSLFMPIAKSVMYGEACSSVPLYKQKK</sequence>
<dbReference type="Proteomes" id="UP001596997">
    <property type="component" value="Unassembled WGS sequence"/>
</dbReference>
<dbReference type="InterPro" id="IPR018914">
    <property type="entry name" value="DUF2480"/>
</dbReference>
<reference evidence="2" key="1">
    <citation type="journal article" date="2019" name="Int. J. Syst. Evol. Microbiol.">
        <title>The Global Catalogue of Microorganisms (GCM) 10K type strain sequencing project: providing services to taxonomists for standard genome sequencing and annotation.</title>
        <authorList>
            <consortium name="The Broad Institute Genomics Platform"/>
            <consortium name="The Broad Institute Genome Sequencing Center for Infectious Disease"/>
            <person name="Wu L."/>
            <person name="Ma J."/>
        </authorList>
    </citation>
    <scope>NUCLEOTIDE SEQUENCE [LARGE SCALE GENOMIC DNA]</scope>
    <source>
        <strain evidence="2">CCUG 62114</strain>
    </source>
</reference>
<keyword evidence="2" id="KW-1185">Reference proteome</keyword>
<evidence type="ECO:0000313" key="2">
    <source>
        <dbReference type="Proteomes" id="UP001596997"/>
    </source>
</evidence>
<accession>A0ABW3I3G7</accession>
<protein>
    <submittedName>
        <fullName evidence="1">DUF2480 family protein</fullName>
    </submittedName>
</protein>
<dbReference type="Pfam" id="PF10652">
    <property type="entry name" value="DUF2480"/>
    <property type="match status" value="1"/>
</dbReference>
<dbReference type="RefSeq" id="WP_377715953.1">
    <property type="nucleotide sequence ID" value="NZ_JBHTJM010000009.1"/>
</dbReference>
<proteinExistence type="predicted"/>
<gene>
    <name evidence="1" type="ORF">ACFQ1O_10355</name>
</gene>
<name>A0ABW3I3G7_9FLAO</name>
<dbReference type="EMBL" id="JBHTJM010000009">
    <property type="protein sequence ID" value="MFD0964405.1"/>
    <property type="molecule type" value="Genomic_DNA"/>
</dbReference>
<evidence type="ECO:0000313" key="1">
    <source>
        <dbReference type="EMBL" id="MFD0964405.1"/>
    </source>
</evidence>
<comment type="caution">
    <text evidence="1">The sequence shown here is derived from an EMBL/GenBank/DDBJ whole genome shotgun (WGS) entry which is preliminary data.</text>
</comment>
<organism evidence="1 2">
    <name type="scientific">Pseudofulvibacter geojedonensis</name>
    <dbReference type="NCBI Taxonomy" id="1123758"/>
    <lineage>
        <taxon>Bacteria</taxon>
        <taxon>Pseudomonadati</taxon>
        <taxon>Bacteroidota</taxon>
        <taxon>Flavobacteriia</taxon>
        <taxon>Flavobacteriales</taxon>
        <taxon>Flavobacteriaceae</taxon>
        <taxon>Pseudofulvibacter</taxon>
    </lineage>
</organism>